<gene>
    <name evidence="2" type="ORF">D9X91_16375</name>
</gene>
<dbReference type="GO" id="GO:0016779">
    <property type="term" value="F:nucleotidyltransferase activity"/>
    <property type="evidence" value="ECO:0007669"/>
    <property type="project" value="TreeGrafter"/>
</dbReference>
<protein>
    <recommendedName>
        <fullName evidence="1">THIF-type NAD/FAD binding fold domain-containing protein</fullName>
    </recommendedName>
</protein>
<dbReference type="SUPFAM" id="SSF69572">
    <property type="entry name" value="Activating enzymes of the ubiquitin-like proteins"/>
    <property type="match status" value="1"/>
</dbReference>
<dbReference type="GO" id="GO:0008641">
    <property type="term" value="F:ubiquitin-like modifier activating enzyme activity"/>
    <property type="evidence" value="ECO:0007669"/>
    <property type="project" value="InterPro"/>
</dbReference>
<dbReference type="PANTHER" id="PTHR10953:SF102">
    <property type="entry name" value="ADENYLYLTRANSFERASE AND SULFURTRANSFERASE MOCS3"/>
    <property type="match status" value="1"/>
</dbReference>
<comment type="caution">
    <text evidence="2">The sequence shown here is derived from an EMBL/GenBank/DDBJ whole genome shotgun (WGS) entry which is preliminary data.</text>
</comment>
<dbReference type="GO" id="GO:0004792">
    <property type="term" value="F:thiosulfate-cyanide sulfurtransferase activity"/>
    <property type="evidence" value="ECO:0007669"/>
    <property type="project" value="TreeGrafter"/>
</dbReference>
<sequence length="381" mass="42967">MRPKFKEIMKPVIPFDQSVRIGFEGSIFDIENPDGITIHMIELFDGKNSLEDIAQEMSISKEDVEEAVEMFNSIGLIEDWGENGLAYLNEEQLERYRANLTFFSNYADIHTKRFQFQRKLKDATVAVLGLGGASLDLACLAGMGVGRIIGLDYDQVELSNLNRQFLYSEKDIGTLKADAAFRRVKEMNSDIEIEVINKKITDAGSLIEVLKEADIVINGIDTPGIIATRWVNSACVFLNIPLLQGGISNTNIIWEKILPNSSGCYDCFLINFLRKDPYFEHQLLALYNQTFEKRNTAIAPHVALLSGFITSEITKLLCGHEEPMQASMSHILNTKTMRIMAEHKWERIPECPTCGNHKHHTLEPVNIDTLLSIAKQKEALL</sequence>
<dbReference type="EMBL" id="RCVZ01000012">
    <property type="protein sequence ID" value="RLQ93844.1"/>
    <property type="molecule type" value="Genomic_DNA"/>
</dbReference>
<dbReference type="OrthoDB" id="9804286at2"/>
<keyword evidence="3" id="KW-1185">Reference proteome</keyword>
<proteinExistence type="predicted"/>
<evidence type="ECO:0000313" key="3">
    <source>
        <dbReference type="Proteomes" id="UP000276770"/>
    </source>
</evidence>
<feature type="domain" description="THIF-type NAD/FAD binding fold" evidence="1">
    <location>
        <begin position="115"/>
        <end position="352"/>
    </location>
</feature>
<dbReference type="RefSeq" id="WP_121681726.1">
    <property type="nucleotide sequence ID" value="NZ_RCVZ01000012.1"/>
</dbReference>
<dbReference type="InterPro" id="IPR000594">
    <property type="entry name" value="ThiF_NAD_FAD-bd"/>
</dbReference>
<name>A0A3L7JU93_9BACI</name>
<dbReference type="Proteomes" id="UP000276770">
    <property type="component" value="Unassembled WGS sequence"/>
</dbReference>
<dbReference type="AlphaFoldDB" id="A0A3L7JU93"/>
<dbReference type="InterPro" id="IPR035985">
    <property type="entry name" value="Ubiquitin-activating_enz"/>
</dbReference>
<evidence type="ECO:0000313" key="2">
    <source>
        <dbReference type="EMBL" id="RLQ93844.1"/>
    </source>
</evidence>
<dbReference type="PANTHER" id="PTHR10953">
    <property type="entry name" value="UBIQUITIN-ACTIVATING ENZYME E1"/>
    <property type="match status" value="1"/>
</dbReference>
<dbReference type="Gene3D" id="3.40.50.720">
    <property type="entry name" value="NAD(P)-binding Rossmann-like Domain"/>
    <property type="match status" value="1"/>
</dbReference>
<accession>A0A3L7JU93</accession>
<dbReference type="Pfam" id="PF00899">
    <property type="entry name" value="ThiF"/>
    <property type="match status" value="1"/>
</dbReference>
<organism evidence="2 3">
    <name type="scientific">Falsibacillus albus</name>
    <dbReference type="NCBI Taxonomy" id="2478915"/>
    <lineage>
        <taxon>Bacteria</taxon>
        <taxon>Bacillati</taxon>
        <taxon>Bacillota</taxon>
        <taxon>Bacilli</taxon>
        <taxon>Bacillales</taxon>
        <taxon>Bacillaceae</taxon>
        <taxon>Falsibacillus</taxon>
    </lineage>
</organism>
<evidence type="ECO:0000259" key="1">
    <source>
        <dbReference type="Pfam" id="PF00899"/>
    </source>
</evidence>
<dbReference type="GO" id="GO:0032446">
    <property type="term" value="P:protein modification by small protein conjugation"/>
    <property type="evidence" value="ECO:0007669"/>
    <property type="project" value="TreeGrafter"/>
</dbReference>
<reference evidence="2 3" key="1">
    <citation type="submission" date="2018-10" db="EMBL/GenBank/DDBJ databases">
        <title>Falsibacillus sp. genome draft.</title>
        <authorList>
            <person name="Shi S."/>
        </authorList>
    </citation>
    <scope>NUCLEOTIDE SEQUENCE [LARGE SCALE GENOMIC DNA]</scope>
    <source>
        <strain evidence="2 3">GY 10110</strain>
    </source>
</reference>
<dbReference type="GO" id="GO:0005737">
    <property type="term" value="C:cytoplasm"/>
    <property type="evidence" value="ECO:0007669"/>
    <property type="project" value="TreeGrafter"/>
</dbReference>
<dbReference type="InterPro" id="IPR045886">
    <property type="entry name" value="ThiF/MoeB/HesA"/>
</dbReference>